<feature type="non-terminal residue" evidence="2">
    <location>
        <position position="123"/>
    </location>
</feature>
<name>A0A177AZ14_9BILA</name>
<sequence length="123" mass="14880">MIIQSIPHKRNYNREILNFRKSNQLIILQYLSFDFIYKLLSDDILDVLLEESILKAIVIWLNYQPFNRKKYILQLLNCIRLSQLNPNDIYVLFFNNFYNSNPINRDLVDQFYSNLCKYHALPT</sequence>
<evidence type="ECO:0000313" key="2">
    <source>
        <dbReference type="EMBL" id="OAF66641.1"/>
    </source>
</evidence>
<dbReference type="Proteomes" id="UP000078046">
    <property type="component" value="Unassembled WGS sequence"/>
</dbReference>
<organism evidence="2 3">
    <name type="scientific">Intoshia linei</name>
    <dbReference type="NCBI Taxonomy" id="1819745"/>
    <lineage>
        <taxon>Eukaryota</taxon>
        <taxon>Metazoa</taxon>
        <taxon>Spiralia</taxon>
        <taxon>Lophotrochozoa</taxon>
        <taxon>Mesozoa</taxon>
        <taxon>Orthonectida</taxon>
        <taxon>Rhopaluridae</taxon>
        <taxon>Intoshia</taxon>
    </lineage>
</organism>
<dbReference type="InterPro" id="IPR011705">
    <property type="entry name" value="BACK"/>
</dbReference>
<comment type="caution">
    <text evidence="2">The sequence shown here is derived from an EMBL/GenBank/DDBJ whole genome shotgun (WGS) entry which is preliminary data.</text>
</comment>
<dbReference type="EMBL" id="LWCA01000872">
    <property type="protein sequence ID" value="OAF66641.1"/>
    <property type="molecule type" value="Genomic_DNA"/>
</dbReference>
<evidence type="ECO:0000313" key="3">
    <source>
        <dbReference type="Proteomes" id="UP000078046"/>
    </source>
</evidence>
<dbReference type="AlphaFoldDB" id="A0A177AZ14"/>
<dbReference type="OrthoDB" id="191037at2759"/>
<gene>
    <name evidence="2" type="ORF">A3Q56_05640</name>
</gene>
<accession>A0A177AZ14</accession>
<evidence type="ECO:0000259" key="1">
    <source>
        <dbReference type="Pfam" id="PF07707"/>
    </source>
</evidence>
<reference evidence="2 3" key="1">
    <citation type="submission" date="2016-04" db="EMBL/GenBank/DDBJ databases">
        <title>The genome of Intoshia linei affirms orthonectids as highly simplified spiralians.</title>
        <authorList>
            <person name="Mikhailov K.V."/>
            <person name="Slusarev G.S."/>
            <person name="Nikitin M.A."/>
            <person name="Logacheva M.D."/>
            <person name="Penin A."/>
            <person name="Aleoshin V."/>
            <person name="Panchin Y.V."/>
        </authorList>
    </citation>
    <scope>NUCLEOTIDE SEQUENCE [LARGE SCALE GENOMIC DNA]</scope>
    <source>
        <strain evidence="2">Intl2013</strain>
        <tissue evidence="2">Whole animal</tissue>
    </source>
</reference>
<dbReference type="Gene3D" id="1.25.40.420">
    <property type="match status" value="1"/>
</dbReference>
<proteinExistence type="predicted"/>
<feature type="domain" description="BACK" evidence="1">
    <location>
        <begin position="30"/>
        <end position="89"/>
    </location>
</feature>
<keyword evidence="3" id="KW-1185">Reference proteome</keyword>
<dbReference type="Pfam" id="PF07707">
    <property type="entry name" value="BACK"/>
    <property type="match status" value="1"/>
</dbReference>
<protein>
    <recommendedName>
        <fullName evidence="1">BACK domain-containing protein</fullName>
    </recommendedName>
</protein>